<reference evidence="2 3" key="1">
    <citation type="submission" date="2021-04" db="EMBL/GenBank/DDBJ databases">
        <authorList>
            <person name="Pira H."/>
            <person name="Risdian C."/>
            <person name="Wink J."/>
        </authorList>
    </citation>
    <scope>NUCLEOTIDE SEQUENCE [LARGE SCALE GENOMIC DNA]</scope>
    <source>
        <strain evidence="2 3">WH53</strain>
    </source>
</reference>
<evidence type="ECO:0008006" key="4">
    <source>
        <dbReference type="Google" id="ProtNLM"/>
    </source>
</evidence>
<sequence>MKYLFILFYTSLLLVTGCDSASKQDDAKQKNTESSQDSGTIDSDLQVNKENISDREKIAKVGSWYITQQQLDFMTDRTLGSATLAIMYDQVGEQLLKSLIVSKAMAQQALVDLSDVEKEELDLQVNAYREEILVRKYLESNANVQPVSEKMVRDYYQQHSEKFGGLTLKKYQIIKTVNLPSDKLLLASELFSKIQANSNWQEAVLELKQNNIMALTESLTSNPLLLSNELRILLENTGVGELSPATIINGNLYRVAVVEDVKTPVKSLQEVASDIRKMLAPLQLKKAVKAASDEVLEKVVVEYY</sequence>
<dbReference type="SUPFAM" id="SSF109998">
    <property type="entry name" value="Triger factor/SurA peptide-binding domain-like"/>
    <property type="match status" value="1"/>
</dbReference>
<accession>A0ABS5ZEY8</accession>
<name>A0ABS5ZEY8_9GAMM</name>
<dbReference type="EMBL" id="JAGSOY010000043">
    <property type="protein sequence ID" value="MBU2712629.1"/>
    <property type="molecule type" value="Genomic_DNA"/>
</dbReference>
<protein>
    <recommendedName>
        <fullName evidence="4">Peptidyl-prolyl cis-trans isomerase</fullName>
    </recommendedName>
</protein>
<dbReference type="Proteomes" id="UP000690515">
    <property type="component" value="Unassembled WGS sequence"/>
</dbReference>
<proteinExistence type="predicted"/>
<gene>
    <name evidence="2" type="ORF">KCG35_16295</name>
</gene>
<feature type="compositionally biased region" description="Polar residues" evidence="1">
    <location>
        <begin position="32"/>
        <end position="46"/>
    </location>
</feature>
<evidence type="ECO:0000256" key="1">
    <source>
        <dbReference type="SAM" id="MobiDB-lite"/>
    </source>
</evidence>
<dbReference type="PROSITE" id="PS51257">
    <property type="entry name" value="PROKAR_LIPOPROTEIN"/>
    <property type="match status" value="1"/>
</dbReference>
<feature type="region of interest" description="Disordered" evidence="1">
    <location>
        <begin position="24"/>
        <end position="46"/>
    </location>
</feature>
<organism evidence="2 3">
    <name type="scientific">Zooshikella harenae</name>
    <dbReference type="NCBI Taxonomy" id="2827238"/>
    <lineage>
        <taxon>Bacteria</taxon>
        <taxon>Pseudomonadati</taxon>
        <taxon>Pseudomonadota</taxon>
        <taxon>Gammaproteobacteria</taxon>
        <taxon>Oceanospirillales</taxon>
        <taxon>Zooshikellaceae</taxon>
        <taxon>Zooshikella</taxon>
    </lineage>
</organism>
<evidence type="ECO:0000313" key="2">
    <source>
        <dbReference type="EMBL" id="MBU2712629.1"/>
    </source>
</evidence>
<comment type="caution">
    <text evidence="2">The sequence shown here is derived from an EMBL/GenBank/DDBJ whole genome shotgun (WGS) entry which is preliminary data.</text>
</comment>
<dbReference type="InterPro" id="IPR027304">
    <property type="entry name" value="Trigger_fact/SurA_dom_sf"/>
</dbReference>
<keyword evidence="3" id="KW-1185">Reference proteome</keyword>
<dbReference type="RefSeq" id="WP_215820858.1">
    <property type="nucleotide sequence ID" value="NZ_JAGSOY010000043.1"/>
</dbReference>
<evidence type="ECO:0000313" key="3">
    <source>
        <dbReference type="Proteomes" id="UP000690515"/>
    </source>
</evidence>